<evidence type="ECO:0000256" key="7">
    <source>
        <dbReference type="ARBA" id="ARBA00023014"/>
    </source>
</evidence>
<evidence type="ECO:0000256" key="1">
    <source>
        <dbReference type="ARBA" id="ARBA00004496"/>
    </source>
</evidence>
<name>A0A381J8N5_9CLOT</name>
<evidence type="ECO:0000256" key="8">
    <source>
        <dbReference type="ARBA" id="ARBA00051350"/>
    </source>
</evidence>
<accession>A0A381J8N5</accession>
<dbReference type="SUPFAM" id="SSF140683">
    <property type="entry name" value="SP0561-like"/>
    <property type="match status" value="1"/>
</dbReference>
<dbReference type="PANTHER" id="PTHR30109:SF0">
    <property type="entry name" value="HYDROXYLAMINE REDUCTASE"/>
    <property type="match status" value="1"/>
</dbReference>
<dbReference type="InterPro" id="IPR038062">
    <property type="entry name" value="ScdA-like_N_sf"/>
</dbReference>
<dbReference type="InterPro" id="IPR015077">
    <property type="entry name" value="DUF1858"/>
</dbReference>
<dbReference type="InterPro" id="IPR010048">
    <property type="entry name" value="Hydroxylam_reduct"/>
</dbReference>
<comment type="cofactor">
    <cofactor evidence="9">
        <name>[4Fe-4S] cluster</name>
        <dbReference type="ChEBI" id="CHEBI:49883"/>
    </cofactor>
    <text evidence="9">Binds 1 [4Fe-4S] cluster.</text>
</comment>
<feature type="coiled-coil region" evidence="10">
    <location>
        <begin position="145"/>
        <end position="172"/>
    </location>
</feature>
<feature type="binding site" evidence="9">
    <location>
        <position position="500"/>
    </location>
    <ligand>
        <name>hybrid [4Fe-2O-2S] cluster</name>
        <dbReference type="ChEBI" id="CHEBI:60519"/>
    </ligand>
</feature>
<dbReference type="FunFam" id="3.40.50.2030:FF:000001">
    <property type="entry name" value="Hydroxylamine reductase"/>
    <property type="match status" value="1"/>
</dbReference>
<organism evidence="12 13">
    <name type="scientific">Clostridium putrefaciens</name>
    <dbReference type="NCBI Taxonomy" id="99675"/>
    <lineage>
        <taxon>Bacteria</taxon>
        <taxon>Bacillati</taxon>
        <taxon>Bacillota</taxon>
        <taxon>Clostridia</taxon>
        <taxon>Eubacteriales</taxon>
        <taxon>Clostridiaceae</taxon>
        <taxon>Clostridium</taxon>
    </lineage>
</organism>
<dbReference type="Gene3D" id="3.40.50.2030">
    <property type="match status" value="2"/>
</dbReference>
<keyword evidence="10" id="KW-0175">Coiled coil</keyword>
<evidence type="ECO:0000256" key="9">
    <source>
        <dbReference type="HAMAP-Rule" id="MF_00069"/>
    </source>
</evidence>
<feature type="binding site" evidence="9">
    <location>
        <position position="559"/>
    </location>
    <ligand>
        <name>hybrid [4Fe-2O-2S] cluster</name>
        <dbReference type="ChEBI" id="CHEBI:60519"/>
    </ligand>
</feature>
<dbReference type="GO" id="GO:0051539">
    <property type="term" value="F:4 iron, 4 sulfur cluster binding"/>
    <property type="evidence" value="ECO:0007669"/>
    <property type="project" value="UniProtKB-KW"/>
</dbReference>
<feature type="binding site" description="via persulfide group" evidence="9">
    <location>
        <position position="472"/>
    </location>
    <ligand>
        <name>hybrid [4Fe-2O-2S] cluster</name>
        <dbReference type="ChEBI" id="CHEBI:60519"/>
    </ligand>
</feature>
<evidence type="ECO:0000256" key="2">
    <source>
        <dbReference type="ARBA" id="ARBA00022485"/>
    </source>
</evidence>
<dbReference type="EMBL" id="UFWZ01000001">
    <property type="protein sequence ID" value="SUY46796.1"/>
    <property type="molecule type" value="Genomic_DNA"/>
</dbReference>
<dbReference type="GO" id="GO:0005737">
    <property type="term" value="C:cytoplasm"/>
    <property type="evidence" value="ECO:0007669"/>
    <property type="project" value="UniProtKB-SubCell"/>
</dbReference>
<keyword evidence="6 9" id="KW-0408">Iron</keyword>
<dbReference type="InterPro" id="IPR023883">
    <property type="entry name" value="CHP03980_redox-disulphide"/>
</dbReference>
<dbReference type="Proteomes" id="UP000254664">
    <property type="component" value="Unassembled WGS sequence"/>
</dbReference>
<dbReference type="GO" id="GO:0046872">
    <property type="term" value="F:metal ion binding"/>
    <property type="evidence" value="ECO:0007669"/>
    <property type="project" value="UniProtKB-KW"/>
</dbReference>
<feature type="domain" description="DUF1858" evidence="11">
    <location>
        <begin position="2"/>
        <end position="55"/>
    </location>
</feature>
<evidence type="ECO:0000256" key="6">
    <source>
        <dbReference type="ARBA" id="ARBA00023004"/>
    </source>
</evidence>
<feature type="binding site" evidence="9">
    <location>
        <position position="336"/>
    </location>
    <ligand>
        <name>hybrid [4Fe-2O-2S] cluster</name>
        <dbReference type="ChEBI" id="CHEBI:60519"/>
    </ligand>
</feature>
<comment type="cofactor">
    <cofactor evidence="9">
        <name>hybrid [4Fe-2O-2S] cluster</name>
        <dbReference type="ChEBI" id="CHEBI:60519"/>
    </cofactor>
    <text evidence="9">Binds 1 hybrid [4Fe-2O-2S] cluster.</text>
</comment>
<evidence type="ECO:0000313" key="12">
    <source>
        <dbReference type="EMBL" id="SUY46796.1"/>
    </source>
</evidence>
<dbReference type="Gene3D" id="1.10.3910.10">
    <property type="entry name" value="SP0561-like"/>
    <property type="match status" value="1"/>
</dbReference>
<keyword evidence="3 9" id="KW-0963">Cytoplasm</keyword>
<dbReference type="AlphaFoldDB" id="A0A381J8N5"/>
<dbReference type="SUPFAM" id="SSF56821">
    <property type="entry name" value="Prismane protein-like"/>
    <property type="match status" value="1"/>
</dbReference>
<dbReference type="GO" id="GO:0004601">
    <property type="term" value="F:peroxidase activity"/>
    <property type="evidence" value="ECO:0007669"/>
    <property type="project" value="TreeGrafter"/>
</dbReference>
<feature type="binding site" evidence="9">
    <location>
        <position position="74"/>
    </location>
    <ligand>
        <name>[4Fe-4S] cluster</name>
        <dbReference type="ChEBI" id="CHEBI:49883"/>
    </ligand>
</feature>
<feature type="binding site" evidence="9">
    <location>
        <position position="312"/>
    </location>
    <ligand>
        <name>hybrid [4Fe-2O-2S] cluster</name>
        <dbReference type="ChEBI" id="CHEBI:60519"/>
    </ligand>
</feature>
<evidence type="ECO:0000256" key="5">
    <source>
        <dbReference type="ARBA" id="ARBA00023002"/>
    </source>
</evidence>
<feature type="binding site" evidence="9">
    <location>
        <position position="92"/>
    </location>
    <ligand>
        <name>[4Fe-4S] cluster</name>
        <dbReference type="ChEBI" id="CHEBI:49883"/>
    </ligand>
</feature>
<dbReference type="HAMAP" id="MF_00069">
    <property type="entry name" value="Hydroxylam_reduct"/>
    <property type="match status" value="1"/>
</dbReference>
<feature type="binding site" evidence="9">
    <location>
        <position position="561"/>
    </location>
    <ligand>
        <name>hybrid [4Fe-2O-2S] cluster</name>
        <dbReference type="ChEBI" id="CHEBI:60519"/>
    </ligand>
</feature>
<comment type="subcellular location">
    <subcellularLocation>
        <location evidence="1 9">Cytoplasm</location>
    </subcellularLocation>
</comment>
<evidence type="ECO:0000256" key="10">
    <source>
        <dbReference type="SAM" id="Coils"/>
    </source>
</evidence>
<dbReference type="EC" id="1.7.99.1" evidence="9"/>
<dbReference type="NCBIfam" id="TIGR01703">
    <property type="entry name" value="hybrid_clust"/>
    <property type="match status" value="1"/>
</dbReference>
<feature type="binding site" evidence="9">
    <location>
        <position position="86"/>
    </location>
    <ligand>
        <name>[4Fe-4S] cluster</name>
        <dbReference type="ChEBI" id="CHEBI:49883"/>
    </ligand>
</feature>
<gene>
    <name evidence="9 12" type="primary">hcp</name>
    <name evidence="12" type="ORF">NCTC9836_01105</name>
</gene>
<dbReference type="FunFam" id="1.20.1270.20:FF:000001">
    <property type="entry name" value="Hydroxylamine reductase"/>
    <property type="match status" value="1"/>
</dbReference>
<feature type="modified residue" description="Cysteine persulfide" evidence="9">
    <location>
        <position position="472"/>
    </location>
</feature>
<reference evidence="12 13" key="1">
    <citation type="submission" date="2018-06" db="EMBL/GenBank/DDBJ databases">
        <authorList>
            <consortium name="Pathogen Informatics"/>
            <person name="Doyle S."/>
        </authorList>
    </citation>
    <scope>NUCLEOTIDE SEQUENCE [LARGE SCALE GENOMIC DNA]</scope>
    <source>
        <strain evidence="12 13">NCTC9836</strain>
    </source>
</reference>
<feature type="binding site" evidence="9">
    <location>
        <position position="380"/>
    </location>
    <ligand>
        <name>hybrid [4Fe-2O-2S] cluster</name>
        <dbReference type="ChEBI" id="CHEBI:60519"/>
    </ligand>
</feature>
<keyword evidence="2 9" id="KW-0004">4Fe-4S</keyword>
<keyword evidence="4 9" id="KW-0479">Metal-binding</keyword>
<dbReference type="InterPro" id="IPR016099">
    <property type="entry name" value="Prismane-like_a/b-sand"/>
</dbReference>
<dbReference type="Pfam" id="PF03063">
    <property type="entry name" value="Prismane"/>
    <property type="match status" value="1"/>
</dbReference>
<dbReference type="InterPro" id="IPR011254">
    <property type="entry name" value="Prismane-like_sf"/>
</dbReference>
<comment type="similarity">
    <text evidence="9">Belongs to the HCP family.</text>
</comment>
<keyword evidence="5 9" id="KW-0560">Oxidoreductase</keyword>
<dbReference type="FunFam" id="3.40.50.2030:FF:000002">
    <property type="entry name" value="Hydroxylamine reductase"/>
    <property type="match status" value="1"/>
</dbReference>
<evidence type="ECO:0000256" key="3">
    <source>
        <dbReference type="ARBA" id="ARBA00022490"/>
    </source>
</evidence>
<keyword evidence="13" id="KW-1185">Reference proteome</keyword>
<evidence type="ECO:0000313" key="13">
    <source>
        <dbReference type="Proteomes" id="UP000254664"/>
    </source>
</evidence>
<dbReference type="GO" id="GO:0042542">
    <property type="term" value="P:response to hydrogen peroxide"/>
    <property type="evidence" value="ECO:0007669"/>
    <property type="project" value="TreeGrafter"/>
</dbReference>
<comment type="function">
    <text evidence="9">Catalyzes the reduction of hydroxylamine to form NH(3) and H(2)O.</text>
</comment>
<feature type="binding site" evidence="9">
    <location>
        <position position="77"/>
    </location>
    <ligand>
        <name>[4Fe-4S] cluster</name>
        <dbReference type="ChEBI" id="CHEBI:49883"/>
    </ligand>
</feature>
<feature type="binding site" evidence="9">
    <location>
        <position position="525"/>
    </location>
    <ligand>
        <name>hybrid [4Fe-2O-2S] cluster</name>
        <dbReference type="ChEBI" id="CHEBI:60519"/>
    </ligand>
</feature>
<protein>
    <recommendedName>
        <fullName evidence="9">Hydroxylamine reductase</fullName>
        <ecNumber evidence="9">1.7.99.1</ecNumber>
    </recommendedName>
    <alternativeName>
        <fullName evidence="9">Hybrid-cluster protein</fullName>
        <shortName evidence="9">HCP</shortName>
    </alternativeName>
    <alternativeName>
        <fullName evidence="9">Prismane protein</fullName>
    </alternativeName>
</protein>
<dbReference type="InterPro" id="IPR004137">
    <property type="entry name" value="HCP/CODH"/>
</dbReference>
<evidence type="ECO:0000259" key="11">
    <source>
        <dbReference type="Pfam" id="PF08984"/>
    </source>
</evidence>
<dbReference type="GO" id="GO:0050418">
    <property type="term" value="F:hydroxylamine reductase activity"/>
    <property type="evidence" value="ECO:0007669"/>
    <property type="project" value="UniProtKB-UniRule"/>
</dbReference>
<dbReference type="Gene3D" id="1.20.1270.20">
    <property type="match status" value="2"/>
</dbReference>
<dbReference type="CDD" id="cd01914">
    <property type="entry name" value="HCP"/>
    <property type="match status" value="1"/>
</dbReference>
<dbReference type="RefSeq" id="WP_115640829.1">
    <property type="nucleotide sequence ID" value="NZ_UFWZ01000001.1"/>
</dbReference>
<evidence type="ECO:0000256" key="4">
    <source>
        <dbReference type="ARBA" id="ARBA00022723"/>
    </source>
</evidence>
<comment type="catalytic activity">
    <reaction evidence="8 9">
        <text>A + NH4(+) + H2O = hydroxylamine + AH2 + H(+)</text>
        <dbReference type="Rhea" id="RHEA:22052"/>
        <dbReference type="ChEBI" id="CHEBI:13193"/>
        <dbReference type="ChEBI" id="CHEBI:15377"/>
        <dbReference type="ChEBI" id="CHEBI:15378"/>
        <dbReference type="ChEBI" id="CHEBI:15429"/>
        <dbReference type="ChEBI" id="CHEBI:17499"/>
        <dbReference type="ChEBI" id="CHEBI:28938"/>
        <dbReference type="EC" id="1.7.99.1"/>
    </reaction>
</comment>
<keyword evidence="7 9" id="KW-0411">Iron-sulfur</keyword>
<dbReference type="Pfam" id="PF08984">
    <property type="entry name" value="DUF1858"/>
    <property type="match status" value="1"/>
</dbReference>
<dbReference type="PANTHER" id="PTHR30109">
    <property type="entry name" value="HYDROXYLAMINE REDUCTASE"/>
    <property type="match status" value="1"/>
</dbReference>
<dbReference type="InterPro" id="IPR016100">
    <property type="entry name" value="Prismane_a-bundle"/>
</dbReference>
<dbReference type="NCBIfam" id="TIGR03980">
    <property type="entry name" value="prismane_assoc"/>
    <property type="match status" value="1"/>
</dbReference>
<dbReference type="OrthoDB" id="9761526at2"/>
<sequence length="616" mass="67536">MITRETVIGDVLKVNPKAAEILMSKGLGCIGCPSSQMESLEDAAEIHGIDVKELVDSLNEGLSLKKEIQSEMFCYQCEQTVGGKGCVKVGVCGKNANVAALQDLLIHQLKGIGFYGFKAMEKGIELSDEMDRFMMDGLFTTLTNVNFHDERLVQLINKANEMKREVKTLAGNVDIKGFEEADYMAPSLVEDMIKDAAKFGVMVDKSLNEDIRSLRELCVYGLKGMAAYGHHAYVLGFTNKEVNKFFYKGLMSTLDNNLSVSDLVGLNMELGQVNFKIMELLDKANTGSYGHPEPTEVLITKKKGPFIVISGHDLKDLKQLLEQTEGKGINIYTHGEMLPGHAYPELKKYSHLVGNFGGAWQDQQKEFDNIPGAILMTTNCIQKPKESYMDRIFTSGVVAFPGCDHILADENGVKDFSEVINHALELGGWNEDEDEKKILVGFGHNATLSHANEIVGAVKEGLIKHFFLIGGCDGAKSGRNYYTELATSLPSDTVIMTLACGKYRFNKLDFGTVAGLPRLLDVGQCNDAYSAVKIALALADAFECGVNDLPLSIILSWYEQKAVCILLTLLSLDIKNIKLGPTLPAFISPNVLQVLVDNFGISPITNAENDIKEILG</sequence>
<dbReference type="NCBIfam" id="NF003658">
    <property type="entry name" value="PRK05290.1"/>
    <property type="match status" value="1"/>
</dbReference>
<proteinExistence type="inferred from homology"/>